<dbReference type="Pfam" id="PF07510">
    <property type="entry name" value="GmrSD_C"/>
    <property type="match status" value="1"/>
</dbReference>
<dbReference type="Proteomes" id="UP000198280">
    <property type="component" value="Unassembled WGS sequence"/>
</dbReference>
<keyword evidence="3" id="KW-1185">Reference proteome</keyword>
<organism evidence="2 3">
    <name type="scientific">Actinacidiphila glaucinigra</name>
    <dbReference type="NCBI Taxonomy" id="235986"/>
    <lineage>
        <taxon>Bacteria</taxon>
        <taxon>Bacillati</taxon>
        <taxon>Actinomycetota</taxon>
        <taxon>Actinomycetes</taxon>
        <taxon>Kitasatosporales</taxon>
        <taxon>Streptomycetaceae</taxon>
        <taxon>Actinacidiphila</taxon>
    </lineage>
</organism>
<sequence length="205" mass="22116">MTVPQASADGSDGLPLREAISALPVIGEDRLGYERTAFRHWIDADRNGCPTRAEVLMQEAVEPPAVGAGCTLSGGRWYSYYDATYVDGASGLDIDHMVPLAEAWDSGASQWTAAHRQAYANDLDEPRALVAVTARSNRGKADRDVAEWLPPAAAARCGYLVDWVTVKTRWHLAVDDIERDALVREAAACPDVPIVTTPADTPLPS</sequence>
<dbReference type="InterPro" id="IPR011089">
    <property type="entry name" value="GmrSD_C"/>
</dbReference>
<proteinExistence type="predicted"/>
<accession>A0A239LX30</accession>
<evidence type="ECO:0000313" key="3">
    <source>
        <dbReference type="Proteomes" id="UP000198280"/>
    </source>
</evidence>
<feature type="domain" description="GmrSD restriction endonucleases C-terminal" evidence="1">
    <location>
        <begin position="78"/>
        <end position="184"/>
    </location>
</feature>
<dbReference type="PANTHER" id="PTHR24094:SF15">
    <property type="entry name" value="AMP-DEPENDENT SYNTHETASE_LIGASE DOMAIN-CONTAINING PROTEIN-RELATED"/>
    <property type="match status" value="1"/>
</dbReference>
<dbReference type="AlphaFoldDB" id="A0A239LX30"/>
<evidence type="ECO:0000259" key="1">
    <source>
        <dbReference type="Pfam" id="PF07510"/>
    </source>
</evidence>
<dbReference type="EMBL" id="FZOF01000021">
    <property type="protein sequence ID" value="SNT34174.1"/>
    <property type="molecule type" value="Genomic_DNA"/>
</dbReference>
<reference evidence="2 3" key="1">
    <citation type="submission" date="2017-06" db="EMBL/GenBank/DDBJ databases">
        <authorList>
            <person name="Kim H.J."/>
            <person name="Triplett B.A."/>
        </authorList>
    </citation>
    <scope>NUCLEOTIDE SEQUENCE [LARGE SCALE GENOMIC DNA]</scope>
    <source>
        <strain evidence="2 3">CGMCC 4.1858</strain>
    </source>
</reference>
<dbReference type="RefSeq" id="WP_245939126.1">
    <property type="nucleotide sequence ID" value="NZ_FZOF01000021.1"/>
</dbReference>
<dbReference type="PANTHER" id="PTHR24094">
    <property type="entry name" value="SECRETED PROTEIN"/>
    <property type="match status" value="1"/>
</dbReference>
<name>A0A239LX30_9ACTN</name>
<protein>
    <recommendedName>
        <fullName evidence="1">GmrSD restriction endonucleases C-terminal domain-containing protein</fullName>
    </recommendedName>
</protein>
<evidence type="ECO:0000313" key="2">
    <source>
        <dbReference type="EMBL" id="SNT34174.1"/>
    </source>
</evidence>
<gene>
    <name evidence="2" type="ORF">SAMN05216252_121104</name>
</gene>